<accession>A0A8S5UUB3</accession>
<evidence type="ECO:0000313" key="1">
    <source>
        <dbReference type="EMBL" id="DAF98065.1"/>
    </source>
</evidence>
<organism evidence="1">
    <name type="scientific">Siphoviridae sp. ctGsX68</name>
    <dbReference type="NCBI Taxonomy" id="2825417"/>
    <lineage>
        <taxon>Viruses</taxon>
        <taxon>Duplodnaviria</taxon>
        <taxon>Heunggongvirae</taxon>
        <taxon>Uroviricota</taxon>
        <taxon>Caudoviricetes</taxon>
    </lineage>
</organism>
<name>A0A8S5UUB3_9CAUD</name>
<protein>
    <submittedName>
        <fullName evidence="1">TFIIB zinc-binding</fullName>
    </submittedName>
</protein>
<dbReference type="EMBL" id="BK016141">
    <property type="protein sequence ID" value="DAF98065.1"/>
    <property type="molecule type" value="Genomic_DNA"/>
</dbReference>
<sequence>MRIQALYISKQLNQFNNKDNGRFETMLTKMVVNNLSNEKTLFWSDRQAETINHGDLSYYDEIRNMYNNGVKGYKNDRIAVYERPAENRGCNNYENTAHCISIAYELDAFVSGNLIRCPECGEIVSLPYEEGEGVELDCGCEVDIDDLDDLDGVSMYDYFRDSILDIEYTISGDFDYRGVRVMITCGGPNIYINTNNKRVELYWWGDTAYAALSDRAVDAIDAYFEDGYNIRREGL</sequence>
<reference evidence="1" key="1">
    <citation type="journal article" date="2021" name="Proc. Natl. Acad. Sci. U.S.A.">
        <title>A Catalog of Tens of Thousands of Viruses from Human Metagenomes Reveals Hidden Associations with Chronic Diseases.</title>
        <authorList>
            <person name="Tisza M.J."/>
            <person name="Buck C.B."/>
        </authorList>
    </citation>
    <scope>NUCLEOTIDE SEQUENCE</scope>
    <source>
        <strain evidence="1">CtGsX68</strain>
    </source>
</reference>
<proteinExistence type="predicted"/>